<name>A0A1H3JGT7_9BURK</name>
<dbReference type="RefSeq" id="WP_244160463.1">
    <property type="nucleotide sequence ID" value="NZ_CP141274.1"/>
</dbReference>
<proteinExistence type="predicted"/>
<dbReference type="GeneID" id="94691907"/>
<organism evidence="2 3">
    <name type="scientific">Delftia lacustris</name>
    <dbReference type="NCBI Taxonomy" id="558537"/>
    <lineage>
        <taxon>Bacteria</taxon>
        <taxon>Pseudomonadati</taxon>
        <taxon>Pseudomonadota</taxon>
        <taxon>Betaproteobacteria</taxon>
        <taxon>Burkholderiales</taxon>
        <taxon>Comamonadaceae</taxon>
        <taxon>Delftia</taxon>
    </lineage>
</organism>
<reference evidence="2 3" key="1">
    <citation type="submission" date="2016-10" db="EMBL/GenBank/DDBJ databases">
        <authorList>
            <person name="de Groot N.N."/>
        </authorList>
    </citation>
    <scope>NUCLEOTIDE SEQUENCE [LARGE SCALE GENOMIC DNA]</scope>
    <source>
        <strain evidence="2 3">LMG 24775</strain>
    </source>
</reference>
<evidence type="ECO:0000313" key="3">
    <source>
        <dbReference type="Proteomes" id="UP000183417"/>
    </source>
</evidence>
<feature type="signal peptide" evidence="1">
    <location>
        <begin position="1"/>
        <end position="23"/>
    </location>
</feature>
<evidence type="ECO:0000313" key="2">
    <source>
        <dbReference type="EMBL" id="SDY39210.1"/>
    </source>
</evidence>
<evidence type="ECO:0008006" key="4">
    <source>
        <dbReference type="Google" id="ProtNLM"/>
    </source>
</evidence>
<dbReference type="Proteomes" id="UP000183417">
    <property type="component" value="Unassembled WGS sequence"/>
</dbReference>
<sequence>MNRFARSAVFSALVSCLAAPAMAALPDSGMWTIDGELNGKPGRGIQIDRQSGLNVIVTYYGYRTDGSALFLQAAGRLKDEKIFEGELAEYQGGRVLGGPAQNGEVAQVVGPVRIVFDTETSASITLPGEATQLMKRFRFEDHLSRLHTKSFSYSTAEEMVRKVTPGTIHIYAKDGIFRMEEELVNGGSCFYEGGLEVSGQSVNSAGSVTCKDPSTRPNVHSYKVENLQVDEYGVLTGRFNWSGWDTAGNTLSNTRTVVGICRSNLEPLGAKACLENGHSFYTKPN</sequence>
<accession>A0A1H3JGT7</accession>
<gene>
    <name evidence="2" type="ORF">SAMN05421547_104261</name>
</gene>
<protein>
    <recommendedName>
        <fullName evidence="4">Lipoprotein</fullName>
    </recommendedName>
</protein>
<dbReference type="EMBL" id="FNPE01000004">
    <property type="protein sequence ID" value="SDY39210.1"/>
    <property type="molecule type" value="Genomic_DNA"/>
</dbReference>
<dbReference type="AlphaFoldDB" id="A0A1H3JGT7"/>
<feature type="chain" id="PRO_5010281758" description="Lipoprotein" evidence="1">
    <location>
        <begin position="24"/>
        <end position="285"/>
    </location>
</feature>
<evidence type="ECO:0000256" key="1">
    <source>
        <dbReference type="SAM" id="SignalP"/>
    </source>
</evidence>
<keyword evidence="1" id="KW-0732">Signal</keyword>